<keyword evidence="2" id="KW-1185">Reference proteome</keyword>
<name>A0A1M4SY52_9SPHI</name>
<proteinExistence type="predicted"/>
<protein>
    <recommendedName>
        <fullName evidence="3">Suppressor of fused protein (SUFU)</fullName>
    </recommendedName>
</protein>
<dbReference type="OrthoDB" id="2902204at2"/>
<reference evidence="2" key="1">
    <citation type="submission" date="2016-11" db="EMBL/GenBank/DDBJ databases">
        <authorList>
            <person name="Varghese N."/>
            <person name="Submissions S."/>
        </authorList>
    </citation>
    <scope>NUCLEOTIDE SEQUENCE [LARGE SCALE GENOMIC DNA]</scope>
    <source>
        <strain evidence="2">DSM 16990</strain>
    </source>
</reference>
<sequence>MFKNLFKKKLSPAEQYLNHLNGIFKKKPLLFKEDSLDSLLPGVSTIVYENIPRKGMITSFTYGLSLGNHPDWKNGRPEITLTVKSDSFAWGRVSGYLANWLRGKCPFSYGNPIDFQEKISDDSEMDGFLVFAPSIFKNKSDYQDIDIGAEYKIYIKGIYPIYSSEIEVISKLELENFWKHPNFELYNVNRKRITE</sequence>
<organism evidence="1 2">
    <name type="scientific">Pedobacter caeni</name>
    <dbReference type="NCBI Taxonomy" id="288992"/>
    <lineage>
        <taxon>Bacteria</taxon>
        <taxon>Pseudomonadati</taxon>
        <taxon>Bacteroidota</taxon>
        <taxon>Sphingobacteriia</taxon>
        <taxon>Sphingobacteriales</taxon>
        <taxon>Sphingobacteriaceae</taxon>
        <taxon>Pedobacter</taxon>
    </lineage>
</organism>
<evidence type="ECO:0008006" key="3">
    <source>
        <dbReference type="Google" id="ProtNLM"/>
    </source>
</evidence>
<gene>
    <name evidence="1" type="ORF">SAMN04488522_10110</name>
</gene>
<dbReference type="RefSeq" id="WP_073225846.1">
    <property type="nucleotide sequence ID" value="NZ_FQUQ01000001.1"/>
</dbReference>
<evidence type="ECO:0000313" key="1">
    <source>
        <dbReference type="EMBL" id="SHE37104.1"/>
    </source>
</evidence>
<accession>A0A1M4SY52</accession>
<dbReference type="Proteomes" id="UP000184287">
    <property type="component" value="Unassembled WGS sequence"/>
</dbReference>
<dbReference type="STRING" id="288992.SAMN04488522_10110"/>
<dbReference type="AlphaFoldDB" id="A0A1M4SY52"/>
<evidence type="ECO:0000313" key="2">
    <source>
        <dbReference type="Proteomes" id="UP000184287"/>
    </source>
</evidence>
<dbReference type="EMBL" id="FQUQ01000001">
    <property type="protein sequence ID" value="SHE37104.1"/>
    <property type="molecule type" value="Genomic_DNA"/>
</dbReference>